<feature type="transmembrane region" description="Helical" evidence="14">
    <location>
        <begin position="975"/>
        <end position="992"/>
    </location>
</feature>
<evidence type="ECO:0000256" key="9">
    <source>
        <dbReference type="ARBA" id="ARBA00023180"/>
    </source>
</evidence>
<evidence type="ECO:0000256" key="4">
    <source>
        <dbReference type="ARBA" id="ARBA00022729"/>
    </source>
</evidence>
<dbReference type="PROSITE" id="PS50259">
    <property type="entry name" value="G_PROTEIN_RECEP_F3_4"/>
    <property type="match status" value="1"/>
</dbReference>
<feature type="compositionally biased region" description="Basic and acidic residues" evidence="13">
    <location>
        <begin position="1671"/>
        <end position="1680"/>
    </location>
</feature>
<dbReference type="Gene3D" id="3.40.50.2300">
    <property type="match status" value="1"/>
</dbReference>
<dbReference type="InterPro" id="IPR001828">
    <property type="entry name" value="ANF_lig-bd_rcpt"/>
</dbReference>
<feature type="transmembrane region" description="Helical" evidence="14">
    <location>
        <begin position="933"/>
        <end position="955"/>
    </location>
</feature>
<evidence type="ECO:0000256" key="2">
    <source>
        <dbReference type="ARBA" id="ARBA00022475"/>
    </source>
</evidence>
<dbReference type="GO" id="GO:0004965">
    <property type="term" value="F:G protein-coupled GABA receptor activity"/>
    <property type="evidence" value="ECO:0007669"/>
    <property type="project" value="InterPro"/>
</dbReference>
<feature type="transmembrane region" description="Helical" evidence="14">
    <location>
        <begin position="1177"/>
        <end position="1199"/>
    </location>
</feature>
<dbReference type="FunFam" id="3.40.50.2300:FF:000063">
    <property type="entry name" value="Gamma-aminobutyric acid type B receptor subunit"/>
    <property type="match status" value="1"/>
</dbReference>
<dbReference type="STRING" id="34720.A0A195FTL5"/>
<feature type="region of interest" description="Disordered" evidence="13">
    <location>
        <begin position="312"/>
        <end position="364"/>
    </location>
</feature>
<feature type="transmembrane region" description="Helical" evidence="14">
    <location>
        <begin position="1114"/>
        <end position="1134"/>
    </location>
</feature>
<dbReference type="Pfam" id="PF01094">
    <property type="entry name" value="ANF_receptor"/>
    <property type="match status" value="1"/>
</dbReference>
<dbReference type="InterPro" id="IPR028082">
    <property type="entry name" value="Peripla_BP_I"/>
</dbReference>
<keyword evidence="8 16" id="KW-0675">Receptor</keyword>
<dbReference type="PANTHER" id="PTHR10519">
    <property type="entry name" value="GABA-B RECEPTOR"/>
    <property type="match status" value="1"/>
</dbReference>
<keyword evidence="9" id="KW-0325">Glycoprotein</keyword>
<evidence type="ECO:0000256" key="1">
    <source>
        <dbReference type="ARBA" id="ARBA00004651"/>
    </source>
</evidence>
<evidence type="ECO:0000256" key="10">
    <source>
        <dbReference type="ARBA" id="ARBA00023224"/>
    </source>
</evidence>
<reference evidence="16 17" key="1">
    <citation type="submission" date="2016-03" db="EMBL/GenBank/DDBJ databases">
        <title>Trachymyrmex septentrionalis WGS genome.</title>
        <authorList>
            <person name="Nygaard S."/>
            <person name="Hu H."/>
            <person name="Boomsma J."/>
            <person name="Zhang G."/>
        </authorList>
    </citation>
    <scope>NUCLEOTIDE SEQUENCE [LARGE SCALE GENOMIC DNA]</scope>
    <source>
        <strain evidence="16">Tsep2-gDNA-1</strain>
        <tissue evidence="16">Whole body</tissue>
    </source>
</reference>
<keyword evidence="10" id="KW-0807">Transducer</keyword>
<dbReference type="Proteomes" id="UP000078541">
    <property type="component" value="Unassembled WGS sequence"/>
</dbReference>
<dbReference type="GO" id="GO:0007214">
    <property type="term" value="P:gamma-aminobutyric acid signaling pathway"/>
    <property type="evidence" value="ECO:0007669"/>
    <property type="project" value="TreeGrafter"/>
</dbReference>
<evidence type="ECO:0000256" key="13">
    <source>
        <dbReference type="SAM" id="MobiDB-lite"/>
    </source>
</evidence>
<dbReference type="SUPFAM" id="SSF53822">
    <property type="entry name" value="Periplasmic binding protein-like I"/>
    <property type="match status" value="1"/>
</dbReference>
<keyword evidence="2" id="KW-1003">Cell membrane</keyword>
<keyword evidence="17" id="KW-1185">Reference proteome</keyword>
<evidence type="ECO:0000256" key="3">
    <source>
        <dbReference type="ARBA" id="ARBA00022692"/>
    </source>
</evidence>
<dbReference type="CDD" id="cd06366">
    <property type="entry name" value="PBP1_GABAb_receptor"/>
    <property type="match status" value="1"/>
</dbReference>
<organism evidence="16 17">
    <name type="scientific">Trachymyrmex septentrionalis</name>
    <dbReference type="NCBI Taxonomy" id="34720"/>
    <lineage>
        <taxon>Eukaryota</taxon>
        <taxon>Metazoa</taxon>
        <taxon>Ecdysozoa</taxon>
        <taxon>Arthropoda</taxon>
        <taxon>Hexapoda</taxon>
        <taxon>Insecta</taxon>
        <taxon>Pterygota</taxon>
        <taxon>Neoptera</taxon>
        <taxon>Endopterygota</taxon>
        <taxon>Hymenoptera</taxon>
        <taxon>Apocrita</taxon>
        <taxon>Aculeata</taxon>
        <taxon>Formicoidea</taxon>
        <taxon>Formicidae</taxon>
        <taxon>Myrmicinae</taxon>
        <taxon>Trachymyrmex</taxon>
    </lineage>
</organism>
<evidence type="ECO:0000256" key="11">
    <source>
        <dbReference type="ARBA" id="ARBA00073785"/>
    </source>
</evidence>
<feature type="transmembrane region" description="Helical" evidence="14">
    <location>
        <begin position="1154"/>
        <end position="1171"/>
    </location>
</feature>
<feature type="region of interest" description="Disordered" evidence="13">
    <location>
        <begin position="1583"/>
        <end position="1680"/>
    </location>
</feature>
<evidence type="ECO:0000256" key="12">
    <source>
        <dbReference type="SAM" id="Coils"/>
    </source>
</evidence>
<feature type="domain" description="G-protein coupled receptors family 3 profile" evidence="15">
    <location>
        <begin position="1005"/>
        <end position="1206"/>
    </location>
</feature>
<keyword evidence="3 14" id="KW-0812">Transmembrane</keyword>
<keyword evidence="7 14" id="KW-0472">Membrane</keyword>
<keyword evidence="12" id="KW-0175">Coiled coil</keyword>
<feature type="compositionally biased region" description="Basic and acidic residues" evidence="13">
    <location>
        <begin position="1622"/>
        <end position="1640"/>
    </location>
</feature>
<sequence>MKKRHDVPKLQVTPYYLVNQAVNKVHFRDSGNEASVTILDGPRRSASNLPESSVHDRDAEEALIDVPIDQLDSREASVSYPTRSRRDRNKVSFKAERAKLNGDNLFETPINYANKRTSNYSAHRSSRRSGISSRLSKSDNLAYDRGGIVGFWTARQTHLNRRNIHALDNRSDGARKFGSQADRLRKRDGIVINDARNEFTNANTNDSVSAIAIDAVDDDFDIGTISIGNQNPIELNGISEIENRTDVDSEYVDSFLDLGSAEISPANCRNVACDSKSSGGDVSVIKIKKFGETAESDEDQEYEDGDHFQRAGEITATPGNDSDTGIDSEAPFTGFGGSQKFPVKINHKSPPVPPQVEKFDRRHFGPHKEDVVLEETSTWYPSTLLPDLPKSPSRDVLHRKTNDHVSNDDVNEVDNRSEETTEMDEKRNNTYDESWLPGTEIPGGRLSGFSDVGNYDEKFAVTTNVADSEFENATTRDRNDSDSRTKIDVTIPSARPTEKINITILGLFEMTHRAVPRAEGSSELQAAKLAVERVNELDILKRFRLRLIYNDTKNLCNPREVVPNLFKSTLNLSSKKLLEQRNLTVLYKSVNRLTCDSGVAVDRFFHALYSTRKKHLMPFLLGTACSEVTETLAKIVPYWNVIQVSFGSTAPALSDSNEFPLFLRTVAPDSSHNPARIALIKHFGWDTVTALSQTGDMYSLAVNDLVTELEQANITCTATITFAENDYKEQLRTLKELDTRIIIGSFSPQLAQRVFCEAWKLGMHGGDYAWILPGETIDSLGITGNWWKHVSAGECSPSQLSQTLDGLIIVKSHATVVGNETSASGLSIHKRPVSLTFSFLIIRLREMFCEPSDYALCVDSIHGPVSFDDADRVGITAFYQMHGHDIKRIAIYTPEDEKLIMNCPGCEATRWPEGQVPAARRVFRLRMVTVAPAAFLAITCIASVGVTLALAFLAFNLHFRKHKSIKLSSPRLNNMAAVGCGLVYGAVILLGLDDATLPDSDGYYPTVCKARVYLLSAGFSLAFGSMFTKTYRVHRIFTRSRSGVVKNKLLQDTQLIFLICMLLVIDVVVVTLWVILDPMQRHLQNLTLEISPQDRGVVYQPQVEVCRSQHTNGWLSALYVYKGLLLVVGVYMAWETRHVKIPALNDSQYIGMSVYFVVITSGIVVVLANLMPDRATLAFVTITALILASTTATLTLLFLPQLANILAGERADPVVQSLGLKIECNTRRFVTDDRRELQYRVEVQNRVYRREMAQLELELARLEKQLAQEPVEPSHTSSSASIPQRNPSIGGGLPLLLLSVLPPVIPRASWPSADSSGIRRGTVAFSSQPDLEPGDPRQSLADLYKLHRRRETEGPNRLGVFQRLFSLFGSRPSSRKTSTASFTGVASALRVHMGYIAGLVPGAKAASTCQVDAQGTHSPHTRCGSGPIISITSEEDRRLSLVGLRRKESSEPKVNFSLPPQTSTSQSSSREKIRGSPRFPHRIIPANSLSAIAQGTSVTRPHRWHSMDDATKPKVTQTTTRGSCSPNSDVWTASEVKVSFSEANTVRVKKPPDSLALTIPVDSKMSPIDTRLGSDLRKLFRENDSEEAVSPAEHELKTMQSSSSSSSSMKIIGDFASLKNDSTPETRHDIVPNFRQESKPRPTSPMISVIDMDNPGEESNTDVDSNVGTSCEEKRSTPVT</sequence>
<evidence type="ECO:0000313" key="17">
    <source>
        <dbReference type="Proteomes" id="UP000078541"/>
    </source>
</evidence>
<dbReference type="PRINTS" id="PR01176">
    <property type="entry name" value="GABABRECEPTR"/>
</dbReference>
<evidence type="ECO:0000256" key="7">
    <source>
        <dbReference type="ARBA" id="ARBA00023136"/>
    </source>
</evidence>
<evidence type="ECO:0000256" key="5">
    <source>
        <dbReference type="ARBA" id="ARBA00022989"/>
    </source>
</evidence>
<keyword evidence="4" id="KW-0732">Signal</keyword>
<evidence type="ECO:0000256" key="14">
    <source>
        <dbReference type="SAM" id="Phobius"/>
    </source>
</evidence>
<protein>
    <recommendedName>
        <fullName evidence="11">Gamma-aminobutyric acid type B receptor subunit 2</fullName>
    </recommendedName>
</protein>
<feature type="compositionally biased region" description="Low complexity" evidence="13">
    <location>
        <begin position="1459"/>
        <end position="1468"/>
    </location>
</feature>
<proteinExistence type="predicted"/>
<dbReference type="GO" id="GO:0038039">
    <property type="term" value="C:G protein-coupled receptor heterodimeric complex"/>
    <property type="evidence" value="ECO:0007669"/>
    <property type="project" value="TreeGrafter"/>
</dbReference>
<keyword evidence="5 14" id="KW-1133">Transmembrane helix</keyword>
<dbReference type="Pfam" id="PF00003">
    <property type="entry name" value="7tm_3"/>
    <property type="match status" value="1"/>
</dbReference>
<feature type="coiled-coil region" evidence="12">
    <location>
        <begin position="1245"/>
        <end position="1272"/>
    </location>
</feature>
<accession>A0A195FTL5</accession>
<evidence type="ECO:0000256" key="6">
    <source>
        <dbReference type="ARBA" id="ARBA00023040"/>
    </source>
</evidence>
<feature type="transmembrane region" description="Helical" evidence="14">
    <location>
        <begin position="1055"/>
        <end position="1076"/>
    </location>
</feature>
<dbReference type="CDD" id="cd15047">
    <property type="entry name" value="7tmC_GABA-B-like"/>
    <property type="match status" value="1"/>
</dbReference>
<keyword evidence="6" id="KW-0297">G-protein coupled receptor</keyword>
<dbReference type="InterPro" id="IPR002455">
    <property type="entry name" value="GPCR3_GABA-B"/>
</dbReference>
<dbReference type="PANTHER" id="PTHR10519:SF46">
    <property type="entry name" value="METABOTROPIC GABA-B RECEPTOR SUBTYPE 3, ISOFORM A"/>
    <property type="match status" value="1"/>
</dbReference>
<feature type="region of interest" description="Disordered" evidence="13">
    <location>
        <begin position="1444"/>
        <end position="1481"/>
    </location>
</feature>
<evidence type="ECO:0000313" key="16">
    <source>
        <dbReference type="EMBL" id="KYN43632.1"/>
    </source>
</evidence>
<feature type="region of interest" description="Disordered" evidence="13">
    <location>
        <begin position="381"/>
        <end position="442"/>
    </location>
</feature>
<comment type="subcellular location">
    <subcellularLocation>
        <location evidence="1">Cell membrane</location>
        <topology evidence="1">Multi-pass membrane protein</topology>
    </subcellularLocation>
</comment>
<dbReference type="InterPro" id="IPR017978">
    <property type="entry name" value="GPCR_3_C"/>
</dbReference>
<evidence type="ECO:0000259" key="15">
    <source>
        <dbReference type="PROSITE" id="PS50259"/>
    </source>
</evidence>
<dbReference type="EMBL" id="KQ981276">
    <property type="protein sequence ID" value="KYN43632.1"/>
    <property type="molecule type" value="Genomic_DNA"/>
</dbReference>
<gene>
    <name evidence="16" type="ORF">ALC56_01894</name>
</gene>
<feature type="compositionally biased region" description="Basic and acidic residues" evidence="13">
    <location>
        <begin position="392"/>
        <end position="430"/>
    </location>
</feature>
<name>A0A195FTL5_9HYME</name>
<evidence type="ECO:0000256" key="8">
    <source>
        <dbReference type="ARBA" id="ARBA00023170"/>
    </source>
</evidence>
<dbReference type="PRINTS" id="PR01177">
    <property type="entry name" value="GABAB1RECPTR"/>
</dbReference>